<evidence type="ECO:0000256" key="2">
    <source>
        <dbReference type="ARBA" id="ARBA00022452"/>
    </source>
</evidence>
<name>A0A9D9I8Y7_9SPIO</name>
<dbReference type="GO" id="GO:0071709">
    <property type="term" value="P:membrane assembly"/>
    <property type="evidence" value="ECO:0007669"/>
    <property type="project" value="InterPro"/>
</dbReference>
<evidence type="ECO:0000256" key="4">
    <source>
        <dbReference type="ARBA" id="ARBA00022737"/>
    </source>
</evidence>
<dbReference type="Gene3D" id="2.40.160.50">
    <property type="entry name" value="membrane protein fhac: a member of the omp85/tpsb transporter family"/>
    <property type="match status" value="1"/>
</dbReference>
<dbReference type="EMBL" id="JADIMF010000002">
    <property type="protein sequence ID" value="MBO8468179.1"/>
    <property type="molecule type" value="Genomic_DNA"/>
</dbReference>
<keyword evidence="3" id="KW-0812">Transmembrane</keyword>
<evidence type="ECO:0000259" key="9">
    <source>
        <dbReference type="PROSITE" id="PS51779"/>
    </source>
</evidence>
<reference evidence="10" key="1">
    <citation type="submission" date="2020-10" db="EMBL/GenBank/DDBJ databases">
        <authorList>
            <person name="Gilroy R."/>
        </authorList>
    </citation>
    <scope>NUCLEOTIDE SEQUENCE</scope>
    <source>
        <strain evidence="10">14700</strain>
    </source>
</reference>
<feature type="chain" id="PRO_5039703366" description="Outer membrane protein assembly factor BamA" evidence="8">
    <location>
        <begin position="24"/>
        <end position="843"/>
    </location>
</feature>
<organism evidence="10 11">
    <name type="scientific">Candidatus Ornithospirochaeta stercoravium</name>
    <dbReference type="NCBI Taxonomy" id="2840897"/>
    <lineage>
        <taxon>Bacteria</taxon>
        <taxon>Pseudomonadati</taxon>
        <taxon>Spirochaetota</taxon>
        <taxon>Spirochaetia</taxon>
        <taxon>Spirochaetales</taxon>
        <taxon>Spirochaetaceae</taxon>
        <taxon>Spirochaetaceae incertae sedis</taxon>
        <taxon>Candidatus Ornithospirochaeta</taxon>
    </lineage>
</organism>
<keyword evidence="6" id="KW-0998">Cell outer membrane</keyword>
<dbReference type="GO" id="GO:0009279">
    <property type="term" value="C:cell outer membrane"/>
    <property type="evidence" value="ECO:0007669"/>
    <property type="project" value="UniProtKB-UniRule"/>
</dbReference>
<evidence type="ECO:0000256" key="5">
    <source>
        <dbReference type="ARBA" id="ARBA00023136"/>
    </source>
</evidence>
<dbReference type="InterPro" id="IPR039910">
    <property type="entry name" value="D15-like"/>
</dbReference>
<dbReference type="Gene3D" id="3.10.20.310">
    <property type="entry name" value="membrane protein fhac"/>
    <property type="match status" value="4"/>
</dbReference>
<comment type="subcellular location">
    <subcellularLocation>
        <location evidence="1">Membrane</location>
    </subcellularLocation>
</comment>
<proteinExistence type="predicted"/>
<evidence type="ECO:0000256" key="6">
    <source>
        <dbReference type="ARBA" id="ARBA00023237"/>
    </source>
</evidence>
<dbReference type="InterPro" id="IPR023707">
    <property type="entry name" value="OM_assembly_BamA"/>
</dbReference>
<keyword evidence="4" id="KW-0677">Repeat</keyword>
<dbReference type="InterPro" id="IPR034746">
    <property type="entry name" value="POTRA"/>
</dbReference>
<dbReference type="Pfam" id="PF01103">
    <property type="entry name" value="Omp85"/>
    <property type="match status" value="1"/>
</dbReference>
<keyword evidence="8" id="KW-0732">Signal</keyword>
<protein>
    <recommendedName>
        <fullName evidence="7">Outer membrane protein assembly factor BamA</fullName>
    </recommendedName>
</protein>
<dbReference type="PANTHER" id="PTHR12815:SF18">
    <property type="entry name" value="SORTING AND ASSEMBLY MACHINERY COMPONENT 50 HOMOLOG"/>
    <property type="match status" value="1"/>
</dbReference>
<evidence type="ECO:0000256" key="3">
    <source>
        <dbReference type="ARBA" id="ARBA00022692"/>
    </source>
</evidence>
<feature type="signal peptide" evidence="8">
    <location>
        <begin position="1"/>
        <end position="23"/>
    </location>
</feature>
<keyword evidence="2" id="KW-1134">Transmembrane beta strand</keyword>
<dbReference type="Pfam" id="PF07244">
    <property type="entry name" value="POTRA"/>
    <property type="match status" value="4"/>
</dbReference>
<dbReference type="InterPro" id="IPR010827">
    <property type="entry name" value="BamA/TamA_POTRA"/>
</dbReference>
<dbReference type="PROSITE" id="PS51779">
    <property type="entry name" value="POTRA"/>
    <property type="match status" value="1"/>
</dbReference>
<evidence type="ECO:0000256" key="7">
    <source>
        <dbReference type="NCBIfam" id="TIGR03303"/>
    </source>
</evidence>
<dbReference type="NCBIfam" id="TIGR03303">
    <property type="entry name" value="OM_YaeT"/>
    <property type="match status" value="1"/>
</dbReference>
<sequence>MIKSRVLLLILILAMIFSSAVYSADDSGVWWDGMPMTAFRYTGLRNVKEITIDRLLQPYLGEPYSDAEFSEMMSVLYAQDWLSYASAEALRDGETGNLIIRFDIQENPMISSVTVEGENRIGERPLVRAQGFAVHDFFTPGSLNANRSLVLDYYLSRGYRDATVDVSYTENEEDNTVQILFTVSEGKQYKVRDILYEGINGLSAKEINSVLTQKKKSFFSSGNLVMSNLDTDRDAIVMLYGTEGYPDAAVVNIEVVPTEEEDENVKYVNIIYTIEEGDRWLIGDISFSGNEVFSDESIQSLISIEPGDPYDATEILMQQEALNSLYYDNGYIRAYIAMNETRHSETHVIDYDISITEGPQSVVEAIIINGLTKTKPYVLERELTMKVGDVFSRSALIRSQQNMMNTGLLATVKADLLYGNTENGVIIEFTVEEGNQMELQFGATFGGTVDGFPISGFLQWADRNLAGTARDLAIATTLSPDTQSVSISLSDDWVGDKRWSNSVSLSVERSARDDTLQLGTGSEMYDGYDENHQTYPLGYNSASEWYASDNPLYPADAYLMKYDYYRIALGYTTGYTFTFDPGNLTLSAGISLGINQAVYDDQRYTPYEELIYKYHQGWKFSNRLTLSVTWDGRDLRQNTTRGYILSASWTYAGGILGGLSNYNKLTLSGAAYHSLYTYMNEDEQPISLVLSFSSSVSFMFDQYWKNDGEWGWYNPREGATRYEMLYMDGMNIGRGFDVIYNKAFMWHNQIDLTYPLVYQMLAVEAFGSATGVTRTLSDLSDFGNIDWYFAAGIGLKMQIPGFPLGLYLVENWTYKRASGFQWVQTGIGQTGLKLVLAITTSYY</sequence>
<feature type="domain" description="POTRA" evidence="9">
    <location>
        <begin position="280"/>
        <end position="358"/>
    </location>
</feature>
<reference evidence="10" key="2">
    <citation type="journal article" date="2021" name="PeerJ">
        <title>Extensive microbial diversity within the chicken gut microbiome revealed by metagenomics and culture.</title>
        <authorList>
            <person name="Gilroy R."/>
            <person name="Ravi A."/>
            <person name="Getino M."/>
            <person name="Pursley I."/>
            <person name="Horton D.L."/>
            <person name="Alikhan N.F."/>
            <person name="Baker D."/>
            <person name="Gharbi K."/>
            <person name="Hall N."/>
            <person name="Watson M."/>
            <person name="Adriaenssens E.M."/>
            <person name="Foster-Nyarko E."/>
            <person name="Jarju S."/>
            <person name="Secka A."/>
            <person name="Antonio M."/>
            <person name="Oren A."/>
            <person name="Chaudhuri R.R."/>
            <person name="La Ragione R."/>
            <person name="Hildebrand F."/>
            <person name="Pallen M.J."/>
        </authorList>
    </citation>
    <scope>NUCLEOTIDE SEQUENCE</scope>
    <source>
        <strain evidence="10">14700</strain>
    </source>
</reference>
<dbReference type="InterPro" id="IPR000184">
    <property type="entry name" value="Bac_surfAg_D15"/>
</dbReference>
<dbReference type="PANTHER" id="PTHR12815">
    <property type="entry name" value="SORTING AND ASSEMBLY MACHINERY SAMM50 PROTEIN FAMILY MEMBER"/>
    <property type="match status" value="1"/>
</dbReference>
<evidence type="ECO:0000313" key="10">
    <source>
        <dbReference type="EMBL" id="MBO8468179.1"/>
    </source>
</evidence>
<gene>
    <name evidence="10" type="primary">bamA</name>
    <name evidence="10" type="ORF">IAA72_00150</name>
</gene>
<evidence type="ECO:0000256" key="1">
    <source>
        <dbReference type="ARBA" id="ARBA00004370"/>
    </source>
</evidence>
<evidence type="ECO:0000313" key="11">
    <source>
        <dbReference type="Proteomes" id="UP000810292"/>
    </source>
</evidence>
<keyword evidence="5" id="KW-0472">Membrane</keyword>
<comment type="caution">
    <text evidence="10">The sequence shown here is derived from an EMBL/GenBank/DDBJ whole genome shotgun (WGS) entry which is preliminary data.</text>
</comment>
<dbReference type="AlphaFoldDB" id="A0A9D9I8Y7"/>
<evidence type="ECO:0000256" key="8">
    <source>
        <dbReference type="SAM" id="SignalP"/>
    </source>
</evidence>
<dbReference type="Proteomes" id="UP000810292">
    <property type="component" value="Unassembled WGS sequence"/>
</dbReference>
<accession>A0A9D9I8Y7</accession>